<keyword evidence="18" id="KW-1185">Reference proteome</keyword>
<evidence type="ECO:0000256" key="7">
    <source>
        <dbReference type="ARBA" id="ARBA00014931"/>
    </source>
</evidence>
<comment type="caution">
    <text evidence="17">The sequence shown here is derived from an EMBL/GenBank/DDBJ whole genome shotgun (WGS) entry which is preliminary data.</text>
</comment>
<comment type="pathway">
    <text evidence="4">Amine and polyamine biosynthesis; betaine biosynthesis via choline pathway; betaine aldehyde from choline (monooxygenase route): step 1/1.</text>
</comment>
<evidence type="ECO:0000256" key="12">
    <source>
        <dbReference type="ARBA" id="ARBA00023004"/>
    </source>
</evidence>
<keyword evidence="13" id="KW-0411">Iron-sulfur</keyword>
<evidence type="ECO:0000256" key="5">
    <source>
        <dbReference type="ARBA" id="ARBA00010848"/>
    </source>
</evidence>
<dbReference type="Pfam" id="PF00848">
    <property type="entry name" value="Ring_hydroxyl_A"/>
    <property type="match status" value="1"/>
</dbReference>
<comment type="cofactor">
    <cofactor evidence="1">
        <name>Fe cation</name>
        <dbReference type="ChEBI" id="CHEBI:24875"/>
    </cofactor>
</comment>
<evidence type="ECO:0000256" key="9">
    <source>
        <dbReference type="ARBA" id="ARBA00022723"/>
    </source>
</evidence>
<accession>A0ABD1FPQ8</accession>
<gene>
    <name evidence="17" type="ORF">AAHA92_32988</name>
</gene>
<evidence type="ECO:0000256" key="11">
    <source>
        <dbReference type="ARBA" id="ARBA00023002"/>
    </source>
</evidence>
<evidence type="ECO:0000256" key="2">
    <source>
        <dbReference type="ARBA" id="ARBA00002149"/>
    </source>
</evidence>
<proteinExistence type="inferred from homology"/>
<dbReference type="PANTHER" id="PTHR43756:SF5">
    <property type="entry name" value="CHOLINE MONOOXYGENASE, CHLOROPLASTIC"/>
    <property type="match status" value="1"/>
</dbReference>
<evidence type="ECO:0000256" key="14">
    <source>
        <dbReference type="ARBA" id="ARBA00034078"/>
    </source>
</evidence>
<evidence type="ECO:0000256" key="3">
    <source>
        <dbReference type="ARBA" id="ARBA00004470"/>
    </source>
</evidence>
<dbReference type="SUPFAM" id="SSF55961">
    <property type="entry name" value="Bet v1-like"/>
    <property type="match status" value="1"/>
</dbReference>
<name>A0ABD1FPQ8_SALDI</name>
<dbReference type="InterPro" id="IPR017941">
    <property type="entry name" value="Rieske_2Fe-2S"/>
</dbReference>
<keyword evidence="8" id="KW-0001">2Fe-2S</keyword>
<dbReference type="GO" id="GO:0019133">
    <property type="term" value="F:choline monooxygenase activity"/>
    <property type="evidence" value="ECO:0007669"/>
    <property type="project" value="UniProtKB-EC"/>
</dbReference>
<evidence type="ECO:0000256" key="13">
    <source>
        <dbReference type="ARBA" id="ARBA00023014"/>
    </source>
</evidence>
<dbReference type="InterPro" id="IPR001663">
    <property type="entry name" value="Rng_hydr_dOase-A"/>
</dbReference>
<comment type="catalytic activity">
    <reaction evidence="15">
        <text>choline + 2 reduced [2Fe-2S]-[ferredoxin] + O2 + 2 H(+) = betaine aldehyde hydrate + 2 oxidized [2Fe-2S]-[ferredoxin] + H2O</text>
        <dbReference type="Rhea" id="RHEA:17769"/>
        <dbReference type="Rhea" id="RHEA-COMP:10000"/>
        <dbReference type="Rhea" id="RHEA-COMP:10001"/>
        <dbReference type="ChEBI" id="CHEBI:15354"/>
        <dbReference type="ChEBI" id="CHEBI:15377"/>
        <dbReference type="ChEBI" id="CHEBI:15378"/>
        <dbReference type="ChEBI" id="CHEBI:15379"/>
        <dbReference type="ChEBI" id="CHEBI:15870"/>
        <dbReference type="ChEBI" id="CHEBI:33737"/>
        <dbReference type="ChEBI" id="CHEBI:33738"/>
        <dbReference type="EC" id="1.14.15.7"/>
    </reaction>
</comment>
<keyword evidence="12" id="KW-0408">Iron</keyword>
<comment type="similarity">
    <text evidence="5">Belongs to the choline monooxygenase family.</text>
</comment>
<dbReference type="InterPro" id="IPR036922">
    <property type="entry name" value="Rieske_2Fe-2S_sf"/>
</dbReference>
<dbReference type="Gene3D" id="2.102.10.10">
    <property type="entry name" value="Rieske [2Fe-2S] iron-sulphur domain"/>
    <property type="match status" value="1"/>
</dbReference>
<dbReference type="GO" id="GO:0009570">
    <property type="term" value="C:chloroplast stroma"/>
    <property type="evidence" value="ECO:0007669"/>
    <property type="project" value="UniProtKB-SubCell"/>
</dbReference>
<dbReference type="AlphaFoldDB" id="A0ABD1FPQ8"/>
<evidence type="ECO:0000259" key="16">
    <source>
        <dbReference type="PROSITE" id="PS51296"/>
    </source>
</evidence>
<dbReference type="GO" id="GO:0051537">
    <property type="term" value="F:2 iron, 2 sulfur cluster binding"/>
    <property type="evidence" value="ECO:0007669"/>
    <property type="project" value="UniProtKB-KW"/>
</dbReference>
<evidence type="ECO:0000256" key="10">
    <source>
        <dbReference type="ARBA" id="ARBA00022946"/>
    </source>
</evidence>
<dbReference type="EMBL" id="JBEAFC010000014">
    <property type="protein sequence ID" value="KAL1533048.1"/>
    <property type="molecule type" value="Genomic_DNA"/>
</dbReference>
<organism evidence="17 18">
    <name type="scientific">Salvia divinorum</name>
    <name type="common">Maria pastora</name>
    <name type="synonym">Diviner's sage</name>
    <dbReference type="NCBI Taxonomy" id="28513"/>
    <lineage>
        <taxon>Eukaryota</taxon>
        <taxon>Viridiplantae</taxon>
        <taxon>Streptophyta</taxon>
        <taxon>Embryophyta</taxon>
        <taxon>Tracheophyta</taxon>
        <taxon>Spermatophyta</taxon>
        <taxon>Magnoliopsida</taxon>
        <taxon>eudicotyledons</taxon>
        <taxon>Gunneridae</taxon>
        <taxon>Pentapetalae</taxon>
        <taxon>asterids</taxon>
        <taxon>lamiids</taxon>
        <taxon>Lamiales</taxon>
        <taxon>Lamiaceae</taxon>
        <taxon>Nepetoideae</taxon>
        <taxon>Mentheae</taxon>
        <taxon>Salviinae</taxon>
        <taxon>Salvia</taxon>
        <taxon>Salvia subgen. Calosphace</taxon>
    </lineage>
</organism>
<dbReference type="SUPFAM" id="SSF50022">
    <property type="entry name" value="ISP domain"/>
    <property type="match status" value="1"/>
</dbReference>
<keyword evidence="10" id="KW-0809">Transit peptide</keyword>
<dbReference type="GO" id="GO:0046872">
    <property type="term" value="F:metal ion binding"/>
    <property type="evidence" value="ECO:0007669"/>
    <property type="project" value="UniProtKB-KW"/>
</dbReference>
<feature type="domain" description="Rieske" evidence="16">
    <location>
        <begin position="1"/>
        <end position="65"/>
    </location>
</feature>
<dbReference type="Pfam" id="PF00355">
    <property type="entry name" value="Rieske"/>
    <property type="match status" value="1"/>
</dbReference>
<keyword evidence="17" id="KW-0503">Monooxygenase</keyword>
<comment type="function">
    <text evidence="2">Catalyzes the first step of the osmoprotectant glycine betaine synthesis.</text>
</comment>
<dbReference type="PROSITE" id="PS51296">
    <property type="entry name" value="RIESKE"/>
    <property type="match status" value="1"/>
</dbReference>
<evidence type="ECO:0000256" key="4">
    <source>
        <dbReference type="ARBA" id="ARBA00004866"/>
    </source>
</evidence>
<comment type="subcellular location">
    <subcellularLocation>
        <location evidence="3">Plastid</location>
        <location evidence="3">Chloroplast stroma</location>
    </subcellularLocation>
</comment>
<keyword evidence="9" id="KW-0479">Metal-binding</keyword>
<evidence type="ECO:0000313" key="18">
    <source>
        <dbReference type="Proteomes" id="UP001567538"/>
    </source>
</evidence>
<comment type="cofactor">
    <cofactor evidence="14">
        <name>[2Fe-2S] cluster</name>
        <dbReference type="ChEBI" id="CHEBI:190135"/>
    </cofactor>
</comment>
<evidence type="ECO:0000256" key="1">
    <source>
        <dbReference type="ARBA" id="ARBA00001962"/>
    </source>
</evidence>
<reference evidence="17 18" key="1">
    <citation type="submission" date="2024-06" db="EMBL/GenBank/DDBJ databases">
        <title>A chromosome level genome sequence of Diviner's sage (Salvia divinorum).</title>
        <authorList>
            <person name="Ford S.A."/>
            <person name="Ro D.-K."/>
            <person name="Ness R.W."/>
            <person name="Phillips M.A."/>
        </authorList>
    </citation>
    <scope>NUCLEOTIDE SEQUENCE [LARGE SCALE GENOMIC DNA]</scope>
    <source>
        <strain evidence="17">SAF-2024a</strain>
        <tissue evidence="17">Leaf</tissue>
    </source>
</reference>
<dbReference type="Gene3D" id="3.90.380.10">
    <property type="entry name" value="Naphthalene 1,2-dioxygenase Alpha Subunit, Chain A, domain 1"/>
    <property type="match status" value="1"/>
</dbReference>
<dbReference type="EC" id="1.14.15.7" evidence="6"/>
<dbReference type="Proteomes" id="UP001567538">
    <property type="component" value="Unassembled WGS sequence"/>
</dbReference>
<dbReference type="PANTHER" id="PTHR43756">
    <property type="entry name" value="CHOLINE MONOOXYGENASE, CHLOROPLASTIC"/>
    <property type="match status" value="1"/>
</dbReference>
<protein>
    <recommendedName>
        <fullName evidence="7">Choline monooxygenase, chloroplastic</fullName>
        <ecNumber evidence="6">1.14.15.7</ecNumber>
    </recommendedName>
</protein>
<keyword evidence="11 17" id="KW-0560">Oxidoreductase</keyword>
<evidence type="ECO:0000256" key="8">
    <source>
        <dbReference type="ARBA" id="ARBA00022714"/>
    </source>
</evidence>
<evidence type="ECO:0000256" key="6">
    <source>
        <dbReference type="ARBA" id="ARBA00012763"/>
    </source>
</evidence>
<dbReference type="InterPro" id="IPR015879">
    <property type="entry name" value="Ring_hydroxy_dOase_asu_C_dom"/>
</dbReference>
<evidence type="ECO:0000313" key="17">
    <source>
        <dbReference type="EMBL" id="KAL1533048.1"/>
    </source>
</evidence>
<sequence length="253" mass="28459">MLHAFHNVCRHHASILVAGAEKTSCFACPYHGWTYGLDGALKNFKAKEMGLVPLRVSIWEPFVLIDFGAMPNDNPDSEGVGNEWLGDAVEQLSANGVDTSLKYVCRRTYTLDCNWKVFCDNYLDGGYHVPYAHKGLASGLQLDSYSTTMYEKVSVQSCAGITKDSQEENERLGEKAFYAYVYPNFMINRVIATSSKRAYETVKECRTKTQHYATASNKGWSLRHITLGDIVHLLRWLCTTSTVYCIKISPHDT</sequence>
<evidence type="ECO:0000256" key="15">
    <source>
        <dbReference type="ARBA" id="ARBA00049097"/>
    </source>
</evidence>